<dbReference type="Pfam" id="PF13561">
    <property type="entry name" value="adh_short_C2"/>
    <property type="match status" value="1"/>
</dbReference>
<evidence type="ECO:0000256" key="1">
    <source>
        <dbReference type="ARBA" id="ARBA00005189"/>
    </source>
</evidence>
<dbReference type="Gene3D" id="1.10.8.400">
    <property type="entry name" value="Enoyl acyl carrier protein reductase"/>
    <property type="match status" value="1"/>
</dbReference>
<evidence type="ECO:0000256" key="2">
    <source>
        <dbReference type="ARBA" id="ARBA00009233"/>
    </source>
</evidence>
<protein>
    <submittedName>
        <fullName evidence="8">Uncharacterized protein</fullName>
    </submittedName>
</protein>
<organism evidence="8 9">
    <name type="scientific">Micromonas commoda (strain RCC299 / NOUM17 / CCMP2709)</name>
    <name type="common">Picoplanktonic green alga</name>
    <dbReference type="NCBI Taxonomy" id="296587"/>
    <lineage>
        <taxon>Eukaryota</taxon>
        <taxon>Viridiplantae</taxon>
        <taxon>Chlorophyta</taxon>
        <taxon>Mamiellophyceae</taxon>
        <taxon>Mamiellales</taxon>
        <taxon>Mamiellaceae</taxon>
        <taxon>Micromonas</taxon>
    </lineage>
</organism>
<keyword evidence="4" id="KW-0276">Fatty acid metabolism</keyword>
<keyword evidence="5" id="KW-0560">Oxidoreductase</keyword>
<dbReference type="RefSeq" id="XP_002503182.1">
    <property type="nucleotide sequence ID" value="XM_002503136.1"/>
</dbReference>
<keyword evidence="6" id="KW-0443">Lipid metabolism</keyword>
<sequence>MSSAMATQQFTANVLRTGARNARKAPRAASRMTVRAAQTDLTLPIDLRGKKAFVAGVADDQGFGWAISKCLAQAGCEVILGTWVPALNIFETSLRRGKFDESRKLSDGSLMEFAKVYPMDAVFDTYDDVPEEIRTNKRYAGNEKWTVAECAEQVEKDFGKIDILVHSLANGPEVAKPLLETSRNGYLAALSASSYSKVSMLQRFGPIMNKGGAAISLTYLASEKIIPGYGGGMSSAKAALESDTQVLAYEAGRKWGIRVNTISAGPLGSRAAKAIGFIDDMINYSLTNAPLAEKPLTAMEIGQTAAFLCSPLASGITGSCIYVDNGLHAMGLATDAKSLERSD</sequence>
<comment type="pathway">
    <text evidence="1">Lipid metabolism.</text>
</comment>
<dbReference type="NCBIfam" id="NF004957">
    <property type="entry name" value="PRK06300.1"/>
    <property type="match status" value="1"/>
</dbReference>
<keyword evidence="3" id="KW-0444">Lipid biosynthesis</keyword>
<dbReference type="InterPro" id="IPR036291">
    <property type="entry name" value="NAD(P)-bd_dom_sf"/>
</dbReference>
<name>C1E829_MICCC</name>
<dbReference type="CDD" id="cd05372">
    <property type="entry name" value="ENR_SDR"/>
    <property type="match status" value="1"/>
</dbReference>
<evidence type="ECO:0000256" key="7">
    <source>
        <dbReference type="ARBA" id="ARBA00023160"/>
    </source>
</evidence>
<evidence type="ECO:0000313" key="9">
    <source>
        <dbReference type="Proteomes" id="UP000002009"/>
    </source>
</evidence>
<evidence type="ECO:0000256" key="3">
    <source>
        <dbReference type="ARBA" id="ARBA00022516"/>
    </source>
</evidence>
<dbReference type="OrthoDB" id="417891at2759"/>
<dbReference type="AlphaFoldDB" id="C1E829"/>
<evidence type="ECO:0000256" key="6">
    <source>
        <dbReference type="ARBA" id="ARBA00023098"/>
    </source>
</evidence>
<dbReference type="STRING" id="296587.C1E829"/>
<gene>
    <name evidence="8" type="ORF">MICPUN_94478</name>
</gene>
<dbReference type="KEGG" id="mis:MICPUN_94478"/>
<dbReference type="SUPFAM" id="SSF51735">
    <property type="entry name" value="NAD(P)-binding Rossmann-fold domains"/>
    <property type="match status" value="1"/>
</dbReference>
<dbReference type="GO" id="GO:0004318">
    <property type="term" value="F:enoyl-[acyl-carrier-protein] reductase (NADH) activity"/>
    <property type="evidence" value="ECO:0007669"/>
    <property type="project" value="InterPro"/>
</dbReference>
<accession>C1E829</accession>
<keyword evidence="7" id="KW-0275">Fatty acid biosynthesis</keyword>
<dbReference type="GO" id="GO:0006633">
    <property type="term" value="P:fatty acid biosynthetic process"/>
    <property type="evidence" value="ECO:0007669"/>
    <property type="project" value="UniProtKB-KW"/>
</dbReference>
<dbReference type="eggNOG" id="KOG0725">
    <property type="taxonomic scope" value="Eukaryota"/>
</dbReference>
<dbReference type="OMA" id="GILDMIH"/>
<dbReference type="InterPro" id="IPR014358">
    <property type="entry name" value="Enoyl-ACP_Rdtase_NADH"/>
</dbReference>
<evidence type="ECO:0000256" key="4">
    <source>
        <dbReference type="ARBA" id="ARBA00022832"/>
    </source>
</evidence>
<comment type="similarity">
    <text evidence="2">Belongs to the short-chain dehydrogenases/reductases (SDR) family. FabI subfamily.</text>
</comment>
<dbReference type="FunCoup" id="C1E829">
    <property type="interactions" value="480"/>
</dbReference>
<evidence type="ECO:0000313" key="8">
    <source>
        <dbReference type="EMBL" id="ACO64440.1"/>
    </source>
</evidence>
<evidence type="ECO:0000256" key="5">
    <source>
        <dbReference type="ARBA" id="ARBA00023002"/>
    </source>
</evidence>
<reference evidence="8 9" key="1">
    <citation type="journal article" date="2009" name="Science">
        <title>Green evolution and dynamic adaptations revealed by genomes of the marine picoeukaryotes Micromonas.</title>
        <authorList>
            <person name="Worden A.Z."/>
            <person name="Lee J.H."/>
            <person name="Mock T."/>
            <person name="Rouze P."/>
            <person name="Simmons M.P."/>
            <person name="Aerts A.L."/>
            <person name="Allen A.E."/>
            <person name="Cuvelier M.L."/>
            <person name="Derelle E."/>
            <person name="Everett M.V."/>
            <person name="Foulon E."/>
            <person name="Grimwood J."/>
            <person name="Gundlach H."/>
            <person name="Henrissat B."/>
            <person name="Napoli C."/>
            <person name="McDonald S.M."/>
            <person name="Parker M.S."/>
            <person name="Rombauts S."/>
            <person name="Salamov A."/>
            <person name="Von Dassow P."/>
            <person name="Badger J.H."/>
            <person name="Coutinho P.M."/>
            <person name="Demir E."/>
            <person name="Dubchak I."/>
            <person name="Gentemann C."/>
            <person name="Eikrem W."/>
            <person name="Gready J.E."/>
            <person name="John U."/>
            <person name="Lanier W."/>
            <person name="Lindquist E.A."/>
            <person name="Lucas S."/>
            <person name="Mayer K.F."/>
            <person name="Moreau H."/>
            <person name="Not F."/>
            <person name="Otillar R."/>
            <person name="Panaud O."/>
            <person name="Pangilinan J."/>
            <person name="Paulsen I."/>
            <person name="Piegu B."/>
            <person name="Poliakov A."/>
            <person name="Robbens S."/>
            <person name="Schmutz J."/>
            <person name="Toulza E."/>
            <person name="Wyss T."/>
            <person name="Zelensky A."/>
            <person name="Zhou K."/>
            <person name="Armbrust E.V."/>
            <person name="Bhattacharya D."/>
            <person name="Goodenough U.W."/>
            <person name="Van de Peer Y."/>
            <person name="Grigoriev I.V."/>
        </authorList>
    </citation>
    <scope>NUCLEOTIDE SEQUENCE [LARGE SCALE GENOMIC DNA]</scope>
    <source>
        <strain evidence="9">RCC299 / NOUM17</strain>
    </source>
</reference>
<dbReference type="EMBL" id="CP001327">
    <property type="protein sequence ID" value="ACO64440.1"/>
    <property type="molecule type" value="Genomic_DNA"/>
</dbReference>
<keyword evidence="9" id="KW-1185">Reference proteome</keyword>
<dbReference type="PANTHER" id="PTHR43159">
    <property type="entry name" value="ENOYL-[ACYL-CARRIER-PROTEIN] REDUCTASE"/>
    <property type="match status" value="1"/>
</dbReference>
<dbReference type="Proteomes" id="UP000002009">
    <property type="component" value="Chromosome 6"/>
</dbReference>
<dbReference type="Gene3D" id="3.40.50.720">
    <property type="entry name" value="NAD(P)-binding Rossmann-like Domain"/>
    <property type="match status" value="1"/>
</dbReference>
<proteinExistence type="inferred from homology"/>
<dbReference type="GeneID" id="8244469"/>
<dbReference type="PANTHER" id="PTHR43159:SF2">
    <property type="entry name" value="ENOYL-[ACYL-CARRIER-PROTEIN] REDUCTASE [NADH], CHLOROPLASTIC"/>
    <property type="match status" value="1"/>
</dbReference>
<dbReference type="InterPro" id="IPR002347">
    <property type="entry name" value="SDR_fam"/>
</dbReference>
<dbReference type="InParanoid" id="C1E829"/>